<accession>A0A9Q0R3U5</accession>
<organism evidence="1 2">
    <name type="scientific">Protea cynaroides</name>
    <dbReference type="NCBI Taxonomy" id="273540"/>
    <lineage>
        <taxon>Eukaryota</taxon>
        <taxon>Viridiplantae</taxon>
        <taxon>Streptophyta</taxon>
        <taxon>Embryophyta</taxon>
        <taxon>Tracheophyta</taxon>
        <taxon>Spermatophyta</taxon>
        <taxon>Magnoliopsida</taxon>
        <taxon>Proteales</taxon>
        <taxon>Proteaceae</taxon>
        <taxon>Protea</taxon>
    </lineage>
</organism>
<dbReference type="Gene3D" id="3.20.20.100">
    <property type="entry name" value="NADP-dependent oxidoreductase domain"/>
    <property type="match status" value="1"/>
</dbReference>
<proteinExistence type="predicted"/>
<reference evidence="1" key="1">
    <citation type="journal article" date="2023" name="Plant J.">
        <title>The genome of the king protea, Protea cynaroides.</title>
        <authorList>
            <person name="Chang J."/>
            <person name="Duong T.A."/>
            <person name="Schoeman C."/>
            <person name="Ma X."/>
            <person name="Roodt D."/>
            <person name="Barker N."/>
            <person name="Li Z."/>
            <person name="Van de Peer Y."/>
            <person name="Mizrachi E."/>
        </authorList>
    </citation>
    <scope>NUCLEOTIDE SEQUENCE</scope>
    <source>
        <tissue evidence="1">Young leaves</tissue>
    </source>
</reference>
<comment type="caution">
    <text evidence="1">The sequence shown here is derived from an EMBL/GenBank/DDBJ whole genome shotgun (WGS) entry which is preliminary data.</text>
</comment>
<dbReference type="OrthoDB" id="37537at2759"/>
<evidence type="ECO:0000313" key="2">
    <source>
        <dbReference type="Proteomes" id="UP001141806"/>
    </source>
</evidence>
<gene>
    <name evidence="1" type="ORF">NE237_033230</name>
</gene>
<name>A0A9Q0R3U5_9MAGN</name>
<dbReference type="GO" id="GO:0016491">
    <property type="term" value="F:oxidoreductase activity"/>
    <property type="evidence" value="ECO:0007669"/>
    <property type="project" value="InterPro"/>
</dbReference>
<keyword evidence="2" id="KW-1185">Reference proteome</keyword>
<dbReference type="PROSITE" id="PS00062">
    <property type="entry name" value="ALDOKETO_REDUCTASE_2"/>
    <property type="match status" value="1"/>
</dbReference>
<dbReference type="EMBL" id="JAMYWD010000001">
    <property type="protein sequence ID" value="KAJ4982393.1"/>
    <property type="molecule type" value="Genomic_DNA"/>
</dbReference>
<evidence type="ECO:0000313" key="1">
    <source>
        <dbReference type="EMBL" id="KAJ4982393.1"/>
    </source>
</evidence>
<sequence length="339" mass="37666">MHCSVSSSFSSYFGTDNQVSSVFSEPKVSIEFKVKREYVLAARTMIGGSETILAQNSFPLSHQTFNIDFPYVLLPTVNKNYIFGMLANMQIPPSNIERLSRQISSEAFVAACFCKELRFGFLHIVVEINVRSVEYYGSRSIDVDEHEAMMDIEVFRGFSIVPTSRSLIQASEIKKFDDDHTEEEEKESSTCAICMDDAVNSEALLGSCPCPFFCRFIKKRKEKDPSVEVVVATKFAALPWRFGRGNVSRPLRIPYAALVFLQWICTSFIDLPGVWGNEGYIDGLGDAVEQGLVKAVGVSNYNGAGFLVLKLNLLIKLVLAKHLVLRVAGLDGPATLDPI</sequence>
<dbReference type="AlphaFoldDB" id="A0A9Q0R3U5"/>
<dbReference type="InterPro" id="IPR036812">
    <property type="entry name" value="NAD(P)_OxRdtase_dom_sf"/>
</dbReference>
<dbReference type="Proteomes" id="UP001141806">
    <property type="component" value="Unassembled WGS sequence"/>
</dbReference>
<protein>
    <submittedName>
        <fullName evidence="1">Uncharacterized protein</fullName>
    </submittedName>
</protein>
<dbReference type="InterPro" id="IPR018170">
    <property type="entry name" value="Aldo/ket_reductase_CS"/>
</dbReference>
<dbReference type="SUPFAM" id="SSF51430">
    <property type="entry name" value="NAD(P)-linked oxidoreductase"/>
    <property type="match status" value="1"/>
</dbReference>